<feature type="non-terminal residue" evidence="1">
    <location>
        <position position="54"/>
    </location>
</feature>
<dbReference type="AlphaFoldDB" id="A0AA38CJH9"/>
<accession>A0AA38CJH9</accession>
<evidence type="ECO:0000313" key="2">
    <source>
        <dbReference type="Proteomes" id="UP000824469"/>
    </source>
</evidence>
<reference evidence="1 2" key="1">
    <citation type="journal article" date="2021" name="Nat. Plants">
        <title>The Taxus genome provides insights into paclitaxel biosynthesis.</title>
        <authorList>
            <person name="Xiong X."/>
            <person name="Gou J."/>
            <person name="Liao Q."/>
            <person name="Li Y."/>
            <person name="Zhou Q."/>
            <person name="Bi G."/>
            <person name="Li C."/>
            <person name="Du R."/>
            <person name="Wang X."/>
            <person name="Sun T."/>
            <person name="Guo L."/>
            <person name="Liang H."/>
            <person name="Lu P."/>
            <person name="Wu Y."/>
            <person name="Zhang Z."/>
            <person name="Ro D.K."/>
            <person name="Shang Y."/>
            <person name="Huang S."/>
            <person name="Yan J."/>
        </authorList>
    </citation>
    <scope>NUCLEOTIDE SEQUENCE [LARGE SCALE GENOMIC DNA]</scope>
    <source>
        <strain evidence="1">Ta-2019</strain>
    </source>
</reference>
<gene>
    <name evidence="1" type="ORF">KI387_014169</name>
</gene>
<comment type="caution">
    <text evidence="1">The sequence shown here is derived from an EMBL/GenBank/DDBJ whole genome shotgun (WGS) entry which is preliminary data.</text>
</comment>
<dbReference type="EMBL" id="JAHRHJ020000009">
    <property type="protein sequence ID" value="KAH9302586.1"/>
    <property type="molecule type" value="Genomic_DNA"/>
</dbReference>
<evidence type="ECO:0000313" key="1">
    <source>
        <dbReference type="EMBL" id="KAH9302586.1"/>
    </source>
</evidence>
<organism evidence="1 2">
    <name type="scientific">Taxus chinensis</name>
    <name type="common">Chinese yew</name>
    <name type="synonym">Taxus wallichiana var. chinensis</name>
    <dbReference type="NCBI Taxonomy" id="29808"/>
    <lineage>
        <taxon>Eukaryota</taxon>
        <taxon>Viridiplantae</taxon>
        <taxon>Streptophyta</taxon>
        <taxon>Embryophyta</taxon>
        <taxon>Tracheophyta</taxon>
        <taxon>Spermatophyta</taxon>
        <taxon>Pinopsida</taxon>
        <taxon>Pinidae</taxon>
        <taxon>Conifers II</taxon>
        <taxon>Cupressales</taxon>
        <taxon>Taxaceae</taxon>
        <taxon>Taxus</taxon>
    </lineage>
</organism>
<protein>
    <submittedName>
        <fullName evidence="1">Uncharacterized protein</fullName>
    </submittedName>
</protein>
<proteinExistence type="predicted"/>
<name>A0AA38CJH9_TAXCH</name>
<sequence>MQRPWGAVSATESTTLRPAALTIAGGRRGAPGRRQRAIEQHYMGLSPSGVVGSG</sequence>
<keyword evidence="2" id="KW-1185">Reference proteome</keyword>
<dbReference type="Proteomes" id="UP000824469">
    <property type="component" value="Unassembled WGS sequence"/>
</dbReference>